<evidence type="ECO:0000313" key="3">
    <source>
        <dbReference type="Proteomes" id="UP000315901"/>
    </source>
</evidence>
<reference evidence="2 3" key="1">
    <citation type="submission" date="2019-06" db="EMBL/GenBank/DDBJ databases">
        <title>A novel bacterium of genus Marinomonas, isolated from coastal sand.</title>
        <authorList>
            <person name="Huang H."/>
            <person name="Mo K."/>
            <person name="Hu Y."/>
        </authorList>
    </citation>
    <scope>NUCLEOTIDE SEQUENCE [LARGE SCALE GENOMIC DNA]</scope>
    <source>
        <strain evidence="2 3">HB171799</strain>
    </source>
</reference>
<keyword evidence="1" id="KW-0732">Signal</keyword>
<accession>A0A501WGL6</accession>
<organism evidence="2 3">
    <name type="scientific">Maribrevibacterium harenarium</name>
    <dbReference type="NCBI Taxonomy" id="2589817"/>
    <lineage>
        <taxon>Bacteria</taxon>
        <taxon>Pseudomonadati</taxon>
        <taxon>Pseudomonadota</taxon>
        <taxon>Gammaproteobacteria</taxon>
        <taxon>Oceanospirillales</taxon>
        <taxon>Oceanospirillaceae</taxon>
        <taxon>Maribrevibacterium</taxon>
    </lineage>
</organism>
<dbReference type="AlphaFoldDB" id="A0A501WGL6"/>
<sequence length="86" mass="9082">MKKIALLTAVLMTAQANASVSPNLNAAFQAAARERCESLPFSVVSQDQGYGGSLIVQVSCGNIFNVRSVICTTILSNDGSTYYSCD</sequence>
<dbReference type="RefSeq" id="WP_140589818.1">
    <property type="nucleotide sequence ID" value="NZ_VFRR01000027.1"/>
</dbReference>
<evidence type="ECO:0000313" key="2">
    <source>
        <dbReference type="EMBL" id="TPE49033.1"/>
    </source>
</evidence>
<feature type="signal peptide" evidence="1">
    <location>
        <begin position="1"/>
        <end position="18"/>
    </location>
</feature>
<gene>
    <name evidence="2" type="ORF">FJM67_12635</name>
</gene>
<protein>
    <submittedName>
        <fullName evidence="2">Uncharacterized protein</fullName>
    </submittedName>
</protein>
<dbReference type="Proteomes" id="UP000315901">
    <property type="component" value="Unassembled WGS sequence"/>
</dbReference>
<comment type="caution">
    <text evidence="2">The sequence shown here is derived from an EMBL/GenBank/DDBJ whole genome shotgun (WGS) entry which is preliminary data.</text>
</comment>
<name>A0A501WGL6_9GAMM</name>
<feature type="chain" id="PRO_5021434619" evidence="1">
    <location>
        <begin position="19"/>
        <end position="86"/>
    </location>
</feature>
<evidence type="ECO:0000256" key="1">
    <source>
        <dbReference type="SAM" id="SignalP"/>
    </source>
</evidence>
<proteinExistence type="predicted"/>
<dbReference type="EMBL" id="VFRR01000027">
    <property type="protein sequence ID" value="TPE49033.1"/>
    <property type="molecule type" value="Genomic_DNA"/>
</dbReference>
<keyword evidence="3" id="KW-1185">Reference proteome</keyword>